<dbReference type="GO" id="GO:0046872">
    <property type="term" value="F:metal ion binding"/>
    <property type="evidence" value="ECO:0007669"/>
    <property type="project" value="UniProtKB-KW"/>
</dbReference>
<dbReference type="PANTHER" id="PTHR36438:SF1">
    <property type="entry name" value="IRON-SULFUR CLUSTER REPAIR PROTEIN YTFE"/>
    <property type="match status" value="1"/>
</dbReference>
<organism evidence="6 7">
    <name type="scientific">Eubacterium pyruvativorans</name>
    <dbReference type="NCBI Taxonomy" id="155865"/>
    <lineage>
        <taxon>Bacteria</taxon>
        <taxon>Bacillati</taxon>
        <taxon>Bacillota</taxon>
        <taxon>Clostridia</taxon>
        <taxon>Eubacteriales</taxon>
        <taxon>Eubacteriaceae</taxon>
        <taxon>Eubacterium</taxon>
    </lineage>
</organism>
<dbReference type="InterPro" id="IPR012312">
    <property type="entry name" value="Hemerythrin-like"/>
</dbReference>
<evidence type="ECO:0000313" key="6">
    <source>
        <dbReference type="EMBL" id="SFU70920.1"/>
    </source>
</evidence>
<name>A0A1I7IDJ9_9FIRM</name>
<dbReference type="Pfam" id="PF04405">
    <property type="entry name" value="ScdA_N"/>
    <property type="match status" value="1"/>
</dbReference>
<dbReference type="Gene3D" id="1.20.120.520">
    <property type="entry name" value="nmb1532 protein domain like"/>
    <property type="match status" value="1"/>
</dbReference>
<evidence type="ECO:0000259" key="5">
    <source>
        <dbReference type="Pfam" id="PF01814"/>
    </source>
</evidence>
<evidence type="ECO:0000256" key="2">
    <source>
        <dbReference type="ARBA" id="ARBA00022490"/>
    </source>
</evidence>
<dbReference type="PANTHER" id="PTHR36438">
    <property type="entry name" value="IRON-SULFUR CLUSTER REPAIR PROTEIN YTFE"/>
    <property type="match status" value="1"/>
</dbReference>
<dbReference type="SUPFAM" id="SSF140683">
    <property type="entry name" value="SP0561-like"/>
    <property type="match status" value="1"/>
</dbReference>
<dbReference type="Proteomes" id="UP000198817">
    <property type="component" value="Unassembled WGS sequence"/>
</dbReference>
<feature type="domain" description="Hemerythrin-like" evidence="5">
    <location>
        <begin position="91"/>
        <end position="228"/>
    </location>
</feature>
<evidence type="ECO:0000313" key="7">
    <source>
        <dbReference type="Proteomes" id="UP000198817"/>
    </source>
</evidence>
<evidence type="ECO:0000256" key="1">
    <source>
        <dbReference type="ARBA" id="ARBA00004496"/>
    </source>
</evidence>
<dbReference type="InterPro" id="IPR038062">
    <property type="entry name" value="ScdA-like_N_sf"/>
</dbReference>
<dbReference type="AlphaFoldDB" id="A0A1I7IDJ9"/>
<gene>
    <name evidence="6" type="ORF">SAMN05216508_1414</name>
</gene>
<sequence length="286" mass="32963">MNINENMTLADVVKEYPQTIPYLNELHLDYCCGGHDPIHVLAREKKMDQAELLAKLNELAEKAVNRNTNTADSINRFRELTVSEMLDDLENTHHITERKLMNEAEAYLDKILVVHYPHHGELLTRLHHLYMMLEADLKEHFAKEERLIFPIMRENPTPDFDQVNAVKELEEEHSKAGDLIKKIQELTNHFTLPNDACASFAHTYEVMEQLFEDIFVHIFKENSVAFPEYYEKMPHVEEAPGACGCGEAFGKTFCGSEEESVDKFKEAADTYAEEIFHNTYTGGRNA</sequence>
<dbReference type="RefSeq" id="WP_090472178.1">
    <property type="nucleotide sequence ID" value="NZ_FOWF01000044.1"/>
</dbReference>
<dbReference type="EMBL" id="FPBT01000041">
    <property type="protein sequence ID" value="SFU70920.1"/>
    <property type="molecule type" value="Genomic_DNA"/>
</dbReference>
<keyword evidence="3" id="KW-0479">Metal-binding</keyword>
<keyword evidence="7" id="KW-1185">Reference proteome</keyword>
<accession>A0A1I7IDJ9</accession>
<evidence type="ECO:0000256" key="4">
    <source>
        <dbReference type="ARBA" id="ARBA00023004"/>
    </source>
</evidence>
<dbReference type="Pfam" id="PF01814">
    <property type="entry name" value="Hemerythrin"/>
    <property type="match status" value="1"/>
</dbReference>
<proteinExistence type="predicted"/>
<comment type="subcellular location">
    <subcellularLocation>
        <location evidence="1">Cytoplasm</location>
    </subcellularLocation>
</comment>
<reference evidence="6 7" key="1">
    <citation type="submission" date="2016-10" db="EMBL/GenBank/DDBJ databases">
        <authorList>
            <person name="de Groot N.N."/>
        </authorList>
    </citation>
    <scope>NUCLEOTIDE SEQUENCE [LARGE SCALE GENOMIC DNA]</scope>
    <source>
        <strain evidence="6 7">KHGC13</strain>
    </source>
</reference>
<dbReference type="Gene3D" id="1.10.3910.10">
    <property type="entry name" value="SP0561-like"/>
    <property type="match status" value="1"/>
</dbReference>
<protein>
    <submittedName>
        <fullName evidence="6">Regulator of cell morphogenesis and NO signaling</fullName>
    </submittedName>
</protein>
<keyword evidence="2" id="KW-0963">Cytoplasm</keyword>
<keyword evidence="4" id="KW-0408">Iron</keyword>
<dbReference type="OrthoDB" id="9797132at2"/>
<dbReference type="GO" id="GO:0005737">
    <property type="term" value="C:cytoplasm"/>
    <property type="evidence" value="ECO:0007669"/>
    <property type="project" value="UniProtKB-SubCell"/>
</dbReference>
<dbReference type="InterPro" id="IPR019903">
    <property type="entry name" value="RIC_family"/>
</dbReference>
<evidence type="ECO:0000256" key="3">
    <source>
        <dbReference type="ARBA" id="ARBA00022723"/>
    </source>
</evidence>